<dbReference type="AlphaFoldDB" id="A0A7W9MZK1"/>
<gene>
    <name evidence="3" type="ORF">HDA39_008221</name>
</gene>
<dbReference type="SUPFAM" id="SSF63817">
    <property type="entry name" value="Sortase"/>
    <property type="match status" value="1"/>
</dbReference>
<keyword evidence="1 3" id="KW-0378">Hydrolase</keyword>
<keyword evidence="2" id="KW-1133">Transmembrane helix</keyword>
<feature type="transmembrane region" description="Helical" evidence="2">
    <location>
        <begin position="42"/>
        <end position="62"/>
    </location>
</feature>
<keyword evidence="2" id="KW-0812">Transmembrane</keyword>
<organism evidence="3 4">
    <name type="scientific">Kribbella italica</name>
    <dbReference type="NCBI Taxonomy" id="1540520"/>
    <lineage>
        <taxon>Bacteria</taxon>
        <taxon>Bacillati</taxon>
        <taxon>Actinomycetota</taxon>
        <taxon>Actinomycetes</taxon>
        <taxon>Propionibacteriales</taxon>
        <taxon>Kribbellaceae</taxon>
        <taxon>Kribbella</taxon>
    </lineage>
</organism>
<dbReference type="Proteomes" id="UP000549971">
    <property type="component" value="Unassembled WGS sequence"/>
</dbReference>
<evidence type="ECO:0000313" key="3">
    <source>
        <dbReference type="EMBL" id="MBB5841487.1"/>
    </source>
</evidence>
<comment type="caution">
    <text evidence="3">The sequence shown here is derived from an EMBL/GenBank/DDBJ whole genome shotgun (WGS) entry which is preliminary data.</text>
</comment>
<dbReference type="EC" id="3.4.22.70" evidence="3"/>
<evidence type="ECO:0000256" key="2">
    <source>
        <dbReference type="SAM" id="Phobius"/>
    </source>
</evidence>
<feature type="transmembrane region" description="Helical" evidence="2">
    <location>
        <begin position="245"/>
        <end position="266"/>
    </location>
</feature>
<name>A0A7W9MZK1_9ACTN</name>
<evidence type="ECO:0000256" key="1">
    <source>
        <dbReference type="ARBA" id="ARBA00022801"/>
    </source>
</evidence>
<dbReference type="Gene3D" id="2.40.260.10">
    <property type="entry name" value="Sortase"/>
    <property type="match status" value="1"/>
</dbReference>
<keyword evidence="2" id="KW-0472">Membrane</keyword>
<dbReference type="EMBL" id="JACHMY010000001">
    <property type="protein sequence ID" value="MBB5841487.1"/>
    <property type="molecule type" value="Genomic_DNA"/>
</dbReference>
<dbReference type="CDD" id="cd05830">
    <property type="entry name" value="Sortase_E"/>
    <property type="match status" value="1"/>
</dbReference>
<dbReference type="InterPro" id="IPR005754">
    <property type="entry name" value="Sortase"/>
</dbReference>
<proteinExistence type="predicted"/>
<reference evidence="3 4" key="1">
    <citation type="submission" date="2020-08" db="EMBL/GenBank/DDBJ databases">
        <title>Sequencing the genomes of 1000 actinobacteria strains.</title>
        <authorList>
            <person name="Klenk H.-P."/>
        </authorList>
    </citation>
    <scope>NUCLEOTIDE SEQUENCE [LARGE SCALE GENOMIC DNA]</scope>
    <source>
        <strain evidence="3 4">DSM 28967</strain>
    </source>
</reference>
<dbReference type="InterPro" id="IPR042003">
    <property type="entry name" value="Sortase_E"/>
</dbReference>
<evidence type="ECO:0000313" key="4">
    <source>
        <dbReference type="Proteomes" id="UP000549971"/>
    </source>
</evidence>
<keyword evidence="4" id="KW-1185">Reference proteome</keyword>
<protein>
    <submittedName>
        <fullName evidence="3">Sortase A</fullName>
        <ecNumber evidence="3">3.4.22.70</ecNumber>
    </submittedName>
</protein>
<sequence length="302" mass="31739">MTAVDAGPVAPRAKAHAASKVRERVKAELPIRPQLAADATRLFALGIAAFLIYVLMLGALQFNRAQDIAYDEIRAELAEATAPLGAGIALGGPVAVLDVPGLDLHQVIREGTTGTVLRDGPGHRVDTPLPGQVGVSVLYGRGLTFGAPFRSMPKLIEGSRIDVTTGQGKFGYRVLGVRRAGDPLPEALANGASRLTLVTAEGSPVPSATVYLDAELIEGQVQPDAGGRVARAPGSQQAFGSDLSGVLPLVLWLEALIVVLAAVVWFRGRIGRWEAYLLGAPVLLALLWRVFEQVAGMLPNLV</sequence>
<dbReference type="RefSeq" id="WP_184804879.1">
    <property type="nucleotide sequence ID" value="NZ_JACHMY010000001.1"/>
</dbReference>
<dbReference type="InterPro" id="IPR023365">
    <property type="entry name" value="Sortase_dom-sf"/>
</dbReference>
<accession>A0A7W9MZK1</accession>
<dbReference type="GO" id="GO:0016787">
    <property type="term" value="F:hydrolase activity"/>
    <property type="evidence" value="ECO:0007669"/>
    <property type="project" value="UniProtKB-KW"/>
</dbReference>
<dbReference type="Pfam" id="PF04203">
    <property type="entry name" value="Sortase"/>
    <property type="match status" value="1"/>
</dbReference>
<feature type="transmembrane region" description="Helical" evidence="2">
    <location>
        <begin position="273"/>
        <end position="291"/>
    </location>
</feature>